<dbReference type="SUPFAM" id="SSF52172">
    <property type="entry name" value="CheY-like"/>
    <property type="match status" value="1"/>
</dbReference>
<dbReference type="Proteomes" id="UP001168216">
    <property type="component" value="Unassembled WGS sequence"/>
</dbReference>
<dbReference type="InterPro" id="IPR011006">
    <property type="entry name" value="CheY-like_superfamily"/>
</dbReference>
<dbReference type="AlphaFoldDB" id="A0AAW7HRW8"/>
<evidence type="ECO:0000256" key="2">
    <source>
        <dbReference type="PROSITE-ProRule" id="PRU00169"/>
    </source>
</evidence>
<reference evidence="4" key="1">
    <citation type="submission" date="2023-08" db="EMBL/GenBank/DDBJ databases">
        <title>WGS of Aeromonas isolates.</title>
        <authorList>
            <person name="Lee H."/>
        </authorList>
    </citation>
    <scope>NUCLEOTIDE SEQUENCE</scope>
    <source>
        <strain evidence="4">SL22</strain>
    </source>
</reference>
<feature type="domain" description="Response regulatory" evidence="3">
    <location>
        <begin position="4"/>
        <end position="120"/>
    </location>
</feature>
<dbReference type="EMBL" id="JAOPLV010000001">
    <property type="protein sequence ID" value="MDM5138266.1"/>
    <property type="molecule type" value="Genomic_DNA"/>
</dbReference>
<dbReference type="Gene3D" id="3.40.50.2300">
    <property type="match status" value="1"/>
</dbReference>
<dbReference type="PANTHER" id="PTHR44591">
    <property type="entry name" value="STRESS RESPONSE REGULATOR PROTEIN 1"/>
    <property type="match status" value="1"/>
</dbReference>
<accession>A0AAW7HRW8</accession>
<dbReference type="SMART" id="SM00448">
    <property type="entry name" value="REC"/>
    <property type="match status" value="1"/>
</dbReference>
<dbReference type="PANTHER" id="PTHR44591:SF25">
    <property type="entry name" value="CHEMOTAXIS TWO-COMPONENT RESPONSE REGULATOR"/>
    <property type="match status" value="1"/>
</dbReference>
<evidence type="ECO:0000256" key="1">
    <source>
        <dbReference type="ARBA" id="ARBA00022553"/>
    </source>
</evidence>
<dbReference type="Pfam" id="PF00072">
    <property type="entry name" value="Response_reg"/>
    <property type="match status" value="1"/>
</dbReference>
<name>A0AAW7HRW8_9GAMM</name>
<evidence type="ECO:0000259" key="3">
    <source>
        <dbReference type="PROSITE" id="PS50110"/>
    </source>
</evidence>
<feature type="modified residue" description="4-aspartylphosphate" evidence="2">
    <location>
        <position position="53"/>
    </location>
</feature>
<dbReference type="InterPro" id="IPR050595">
    <property type="entry name" value="Bact_response_regulator"/>
</dbReference>
<dbReference type="RefSeq" id="WP_043136600.1">
    <property type="nucleotide sequence ID" value="NZ_CAWLWI010000017.1"/>
</dbReference>
<dbReference type="InterPro" id="IPR001789">
    <property type="entry name" value="Sig_transdc_resp-reg_receiver"/>
</dbReference>
<organism evidence="4 5">
    <name type="scientific">Aeromonas bestiarum</name>
    <dbReference type="NCBI Taxonomy" id="105751"/>
    <lineage>
        <taxon>Bacteria</taxon>
        <taxon>Pseudomonadati</taxon>
        <taxon>Pseudomonadota</taxon>
        <taxon>Gammaproteobacteria</taxon>
        <taxon>Aeromonadales</taxon>
        <taxon>Aeromonadaceae</taxon>
        <taxon>Aeromonas</taxon>
    </lineage>
</organism>
<evidence type="ECO:0000313" key="5">
    <source>
        <dbReference type="Proteomes" id="UP001168216"/>
    </source>
</evidence>
<sequence length="122" mass="13594">MGKTILVVDDSVGIRAAITMTLSSAGFDVIEAEDGEAALIQLDNQRVHLIISDLNMPGMDGMTLLRRVKAQQTTRYLPFIMLTTEDSDQIKREGFEAGARVWLTKPFEPLKLLDDVYKVVQP</sequence>
<dbReference type="GO" id="GO:0000160">
    <property type="term" value="P:phosphorelay signal transduction system"/>
    <property type="evidence" value="ECO:0007669"/>
    <property type="project" value="InterPro"/>
</dbReference>
<comment type="caution">
    <text evidence="4">The sequence shown here is derived from an EMBL/GenBank/DDBJ whole genome shotgun (WGS) entry which is preliminary data.</text>
</comment>
<dbReference type="PROSITE" id="PS50110">
    <property type="entry name" value="RESPONSE_REGULATORY"/>
    <property type="match status" value="1"/>
</dbReference>
<gene>
    <name evidence="4" type="ORF">OB959_00435</name>
</gene>
<protein>
    <submittedName>
        <fullName evidence="4">Response regulator</fullName>
    </submittedName>
</protein>
<proteinExistence type="predicted"/>
<evidence type="ECO:0000313" key="4">
    <source>
        <dbReference type="EMBL" id="MDM5138266.1"/>
    </source>
</evidence>
<keyword evidence="1 2" id="KW-0597">Phosphoprotein</keyword>